<dbReference type="CDD" id="cd07814">
    <property type="entry name" value="SRPBCC_CalC_Aha1-like"/>
    <property type="match status" value="1"/>
</dbReference>
<dbReference type="Pfam" id="PF08327">
    <property type="entry name" value="AHSA1"/>
    <property type="match status" value="1"/>
</dbReference>
<feature type="domain" description="Activator of Hsp90 ATPase homologue 1/2-like C-terminal" evidence="2">
    <location>
        <begin position="11"/>
        <end position="143"/>
    </location>
</feature>
<dbReference type="AlphaFoldDB" id="A0A4U1CDW1"/>
<accession>A0A4U1CDW1</accession>
<name>A0A4U1CDW1_9SPHI</name>
<evidence type="ECO:0000313" key="3">
    <source>
        <dbReference type="EMBL" id="TKC04404.1"/>
    </source>
</evidence>
<dbReference type="OrthoDB" id="384974at2"/>
<dbReference type="EMBL" id="SWBQ01000005">
    <property type="protein sequence ID" value="TKC04404.1"/>
    <property type="molecule type" value="Genomic_DNA"/>
</dbReference>
<sequence length="145" mass="16768">MERLTFNITIDAPREKVWKLLWSDESYREWTSAFSEGSRAETDWKEGSKVLFLGEGEDGMVSRIVRNIPNEFMSIEHLGMIQNGVEDLDSDAVKGWSGALENYTLKDVDGKTELFIETDMDESYVEQFKQMWPKALDKLKTMAEK</sequence>
<keyword evidence="4" id="KW-1185">Reference proteome</keyword>
<dbReference type="Gene3D" id="3.30.530.20">
    <property type="match status" value="1"/>
</dbReference>
<evidence type="ECO:0000313" key="4">
    <source>
        <dbReference type="Proteomes" id="UP000307244"/>
    </source>
</evidence>
<protein>
    <submittedName>
        <fullName evidence="3">SRPBCC domain-containing protein</fullName>
    </submittedName>
</protein>
<comment type="caution">
    <text evidence="3">The sequence shown here is derived from an EMBL/GenBank/DDBJ whole genome shotgun (WGS) entry which is preliminary data.</text>
</comment>
<evidence type="ECO:0000256" key="1">
    <source>
        <dbReference type="ARBA" id="ARBA00006817"/>
    </source>
</evidence>
<gene>
    <name evidence="3" type="ORF">FA047_17635</name>
</gene>
<dbReference type="SUPFAM" id="SSF55961">
    <property type="entry name" value="Bet v1-like"/>
    <property type="match status" value="1"/>
</dbReference>
<proteinExistence type="inferred from homology"/>
<organism evidence="3 4">
    <name type="scientific">Pedobacter frigoris</name>
    <dbReference type="NCBI Taxonomy" id="2571272"/>
    <lineage>
        <taxon>Bacteria</taxon>
        <taxon>Pseudomonadati</taxon>
        <taxon>Bacteroidota</taxon>
        <taxon>Sphingobacteriia</taxon>
        <taxon>Sphingobacteriales</taxon>
        <taxon>Sphingobacteriaceae</taxon>
        <taxon>Pedobacter</taxon>
    </lineage>
</organism>
<reference evidence="3 4" key="1">
    <citation type="submission" date="2019-04" db="EMBL/GenBank/DDBJ databases">
        <title>Pedobacter sp. RP-3-15 sp. nov., isolated from Arctic soil.</title>
        <authorList>
            <person name="Dahal R.H."/>
            <person name="Kim D.-U."/>
        </authorList>
    </citation>
    <scope>NUCLEOTIDE SEQUENCE [LARGE SCALE GENOMIC DNA]</scope>
    <source>
        <strain evidence="3 4">RP-3-15</strain>
    </source>
</reference>
<dbReference type="InterPro" id="IPR013538">
    <property type="entry name" value="ASHA1/2-like_C"/>
</dbReference>
<comment type="similarity">
    <text evidence="1">Belongs to the AHA1 family.</text>
</comment>
<dbReference type="Proteomes" id="UP000307244">
    <property type="component" value="Unassembled WGS sequence"/>
</dbReference>
<evidence type="ECO:0000259" key="2">
    <source>
        <dbReference type="Pfam" id="PF08327"/>
    </source>
</evidence>
<dbReference type="RefSeq" id="WP_136837397.1">
    <property type="nucleotide sequence ID" value="NZ_SWBQ01000005.1"/>
</dbReference>
<dbReference type="InterPro" id="IPR023393">
    <property type="entry name" value="START-like_dom_sf"/>
</dbReference>